<dbReference type="EMBL" id="CP011497">
    <property type="protein sequence ID" value="AKJ08599.1"/>
    <property type="molecule type" value="Genomic_DNA"/>
</dbReference>
<feature type="transmembrane region" description="Helical" evidence="1">
    <location>
        <begin position="81"/>
        <end position="103"/>
    </location>
</feature>
<organism evidence="2 3">
    <name type="scientific">Streptomyces incarnatus</name>
    <dbReference type="NCBI Taxonomy" id="665007"/>
    <lineage>
        <taxon>Bacteria</taxon>
        <taxon>Bacillati</taxon>
        <taxon>Actinomycetota</taxon>
        <taxon>Actinomycetes</taxon>
        <taxon>Kitasatosporales</taxon>
        <taxon>Streptomycetaceae</taxon>
        <taxon>Streptomyces</taxon>
    </lineage>
</organism>
<dbReference type="RefSeq" id="WP_208896716.1">
    <property type="nucleotide sequence ID" value="NZ_CP011497.1"/>
</dbReference>
<feature type="transmembrane region" description="Helical" evidence="1">
    <location>
        <begin position="115"/>
        <end position="137"/>
    </location>
</feature>
<accession>A0ABN4G8S2</accession>
<proteinExistence type="predicted"/>
<evidence type="ECO:0008006" key="4">
    <source>
        <dbReference type="Google" id="ProtNLM"/>
    </source>
</evidence>
<keyword evidence="3" id="KW-1185">Reference proteome</keyword>
<keyword evidence="1" id="KW-1133">Transmembrane helix</keyword>
<protein>
    <recommendedName>
        <fullName evidence="4">Integral membrane protein</fullName>
    </recommendedName>
</protein>
<evidence type="ECO:0000313" key="2">
    <source>
        <dbReference type="EMBL" id="AKJ08599.1"/>
    </source>
</evidence>
<gene>
    <name evidence="2" type="ORF">ABB07_00600</name>
</gene>
<evidence type="ECO:0000256" key="1">
    <source>
        <dbReference type="SAM" id="Phobius"/>
    </source>
</evidence>
<reference evidence="2 3" key="1">
    <citation type="journal article" date="2015" name="ISME J.">
        <title>Draft Genome Sequence of Streptomyces incarnatus NRRL8089, which Produces the Nucleoside Antibiotic Sinefungin.</title>
        <authorList>
            <person name="Oshima K."/>
            <person name="Hattori M."/>
            <person name="Shimizu H."/>
            <person name="Fukuda K."/>
            <person name="Nemoto M."/>
            <person name="Inagaki K."/>
            <person name="Tamura T."/>
        </authorList>
    </citation>
    <scope>NUCLEOTIDE SEQUENCE [LARGE SCALE GENOMIC DNA]</scope>
    <source>
        <strain evidence="2 3">NRRL 8089</strain>
    </source>
</reference>
<name>A0ABN4G8S2_9ACTN</name>
<dbReference type="Proteomes" id="UP000035366">
    <property type="component" value="Chromosome"/>
</dbReference>
<evidence type="ECO:0000313" key="3">
    <source>
        <dbReference type="Proteomes" id="UP000035366"/>
    </source>
</evidence>
<sequence length="182" mass="19787">MPGSGRLHESYTLQLGCLLRAKVRGNVVNTRWLYHVFSGAGFVRPQTPDTVIKVECPRCKSVLAMTVESLRKAETKRRAHIAVGAGLLASLLVWVPMLVSAGGRTADEGHAQPGFFSVGVLFFLAAFSFVVGLALFLNGRAYYGIRRVRLVRPDGGLSVNLRGHKVGYPRGLVAVSRPDEQV</sequence>
<keyword evidence="1" id="KW-0472">Membrane</keyword>
<keyword evidence="1" id="KW-0812">Transmembrane</keyword>